<dbReference type="EMBL" id="LR862146">
    <property type="protein sequence ID" value="CAD1827631.1"/>
    <property type="molecule type" value="Genomic_DNA"/>
</dbReference>
<sequence length="161" mass="17535">MVHHYTNSLLVMSASPSCNPSTPEALLRSLAMAPGVALHRSADWSLKARFLPRGAIRTRAVAVCDDDVALPVCTLSFALALFRSRSRSGPAPPLVGFFGRAHDLDPARREWVYGARRDRYSILLAKFLLLPAPLLRRYSCAPELAPRAASSSSPSRAALPR</sequence>
<protein>
    <recommendedName>
        <fullName evidence="4">Glycosyl transferase 64 domain-containing protein</fullName>
    </recommendedName>
</protein>
<keyword evidence="2" id="KW-0808">Transferase</keyword>
<dbReference type="GO" id="GO:0016020">
    <property type="term" value="C:membrane"/>
    <property type="evidence" value="ECO:0007669"/>
    <property type="project" value="InterPro"/>
</dbReference>
<organism evidence="5">
    <name type="scientific">Ananas comosus var. bracteatus</name>
    <name type="common">red pineapple</name>
    <dbReference type="NCBI Taxonomy" id="296719"/>
    <lineage>
        <taxon>Eukaryota</taxon>
        <taxon>Viridiplantae</taxon>
        <taxon>Streptophyta</taxon>
        <taxon>Embryophyta</taxon>
        <taxon>Tracheophyta</taxon>
        <taxon>Spermatophyta</taxon>
        <taxon>Magnoliopsida</taxon>
        <taxon>Liliopsida</taxon>
        <taxon>Poales</taxon>
        <taxon>Bromeliaceae</taxon>
        <taxon>Bromelioideae</taxon>
        <taxon>Ananas</taxon>
    </lineage>
</organism>
<evidence type="ECO:0000256" key="2">
    <source>
        <dbReference type="ARBA" id="ARBA00022679"/>
    </source>
</evidence>
<dbReference type="InterPro" id="IPR029044">
    <property type="entry name" value="Nucleotide-diphossugar_trans"/>
</dbReference>
<dbReference type="InterPro" id="IPR015338">
    <property type="entry name" value="GT64_dom"/>
</dbReference>
<dbReference type="Gene3D" id="3.90.550.10">
    <property type="entry name" value="Spore Coat Polysaccharide Biosynthesis Protein SpsA, Chain A"/>
    <property type="match status" value="1"/>
</dbReference>
<evidence type="ECO:0000256" key="1">
    <source>
        <dbReference type="ARBA" id="ARBA00008700"/>
    </source>
</evidence>
<dbReference type="GO" id="GO:0016757">
    <property type="term" value="F:glycosyltransferase activity"/>
    <property type="evidence" value="ECO:0007669"/>
    <property type="project" value="InterPro"/>
</dbReference>
<evidence type="ECO:0000313" key="5">
    <source>
        <dbReference type="EMBL" id="CAD1827631.1"/>
    </source>
</evidence>
<dbReference type="Pfam" id="PF09258">
    <property type="entry name" value="Glyco_transf_64"/>
    <property type="match status" value="1"/>
</dbReference>
<gene>
    <name evidence="5" type="ORF">CB5_LOCUS10842</name>
</gene>
<dbReference type="PANTHER" id="PTHR48409:SF1">
    <property type="entry name" value="GLYCOSYLTRANSFERASE FAMILY PROTEIN 64 C3"/>
    <property type="match status" value="1"/>
</dbReference>
<reference evidence="5" key="1">
    <citation type="submission" date="2020-07" db="EMBL/GenBank/DDBJ databases">
        <authorList>
            <person name="Lin J."/>
        </authorList>
    </citation>
    <scope>NUCLEOTIDE SEQUENCE</scope>
</reference>
<evidence type="ECO:0000256" key="3">
    <source>
        <dbReference type="ARBA" id="ARBA00023157"/>
    </source>
</evidence>
<keyword evidence="3" id="KW-1015">Disulfide bond</keyword>
<dbReference type="PANTHER" id="PTHR48409">
    <property type="entry name" value="GLYCOSYLTRANSFERASE FAMILY PROTEIN 64 C3"/>
    <property type="match status" value="1"/>
</dbReference>
<dbReference type="AlphaFoldDB" id="A0A6V7P9X5"/>
<dbReference type="InterPro" id="IPR053318">
    <property type="entry name" value="GT64"/>
</dbReference>
<evidence type="ECO:0000259" key="4">
    <source>
        <dbReference type="Pfam" id="PF09258"/>
    </source>
</evidence>
<accession>A0A6V7P9X5</accession>
<name>A0A6V7P9X5_ANACO</name>
<comment type="similarity">
    <text evidence="1">Belongs to the glycosyltransferase 64 family.</text>
</comment>
<proteinExistence type="inferred from homology"/>
<feature type="domain" description="Glycosyl transferase 64" evidence="4">
    <location>
        <begin position="20"/>
        <end position="139"/>
    </location>
</feature>